<name>A0ABQ8S6D6_PERAM</name>
<comment type="caution">
    <text evidence="1">The sequence shown here is derived from an EMBL/GenBank/DDBJ whole genome shotgun (WGS) entry which is preliminary data.</text>
</comment>
<accession>A0ABQ8S6D6</accession>
<proteinExistence type="predicted"/>
<organism evidence="1 2">
    <name type="scientific">Periplaneta americana</name>
    <name type="common">American cockroach</name>
    <name type="synonym">Blatta americana</name>
    <dbReference type="NCBI Taxonomy" id="6978"/>
    <lineage>
        <taxon>Eukaryota</taxon>
        <taxon>Metazoa</taxon>
        <taxon>Ecdysozoa</taxon>
        <taxon>Arthropoda</taxon>
        <taxon>Hexapoda</taxon>
        <taxon>Insecta</taxon>
        <taxon>Pterygota</taxon>
        <taxon>Neoptera</taxon>
        <taxon>Polyneoptera</taxon>
        <taxon>Dictyoptera</taxon>
        <taxon>Blattodea</taxon>
        <taxon>Blattoidea</taxon>
        <taxon>Blattidae</taxon>
        <taxon>Blattinae</taxon>
        <taxon>Periplaneta</taxon>
    </lineage>
</organism>
<protein>
    <submittedName>
        <fullName evidence="1">Uncharacterized protein</fullName>
    </submittedName>
</protein>
<gene>
    <name evidence="1" type="ORF">ANN_21621</name>
</gene>
<dbReference type="Proteomes" id="UP001148838">
    <property type="component" value="Unassembled WGS sequence"/>
</dbReference>
<dbReference type="EMBL" id="JAJSOF020000033">
    <property type="protein sequence ID" value="KAJ4429452.1"/>
    <property type="molecule type" value="Genomic_DNA"/>
</dbReference>
<reference evidence="1 2" key="1">
    <citation type="journal article" date="2022" name="Allergy">
        <title>Genome assembly and annotation of Periplaneta americana reveal a comprehensive cockroach allergen profile.</title>
        <authorList>
            <person name="Wang L."/>
            <person name="Xiong Q."/>
            <person name="Saelim N."/>
            <person name="Wang L."/>
            <person name="Nong W."/>
            <person name="Wan A.T."/>
            <person name="Shi M."/>
            <person name="Liu X."/>
            <person name="Cao Q."/>
            <person name="Hui J.H.L."/>
            <person name="Sookrung N."/>
            <person name="Leung T.F."/>
            <person name="Tungtrongchitr A."/>
            <person name="Tsui S.K.W."/>
        </authorList>
    </citation>
    <scope>NUCLEOTIDE SEQUENCE [LARGE SCALE GENOMIC DNA]</scope>
    <source>
        <strain evidence="1">PWHHKU_190912</strain>
    </source>
</reference>
<evidence type="ECO:0000313" key="2">
    <source>
        <dbReference type="Proteomes" id="UP001148838"/>
    </source>
</evidence>
<keyword evidence="2" id="KW-1185">Reference proteome</keyword>
<sequence length="67" mass="7798">MPARVMHAVHNGDKTSREAMCYDLLQAVEHVDLTNNICLVMRQSSMCDLANYHNRRIWDDEPPHEAF</sequence>
<evidence type="ECO:0000313" key="1">
    <source>
        <dbReference type="EMBL" id="KAJ4429452.1"/>
    </source>
</evidence>